<organism evidence="4 5">
    <name type="scientific">Novosphingobium marinum</name>
    <dbReference type="NCBI Taxonomy" id="1514948"/>
    <lineage>
        <taxon>Bacteria</taxon>
        <taxon>Pseudomonadati</taxon>
        <taxon>Pseudomonadota</taxon>
        <taxon>Alphaproteobacteria</taxon>
        <taxon>Sphingomonadales</taxon>
        <taxon>Sphingomonadaceae</taxon>
        <taxon>Novosphingobium</taxon>
    </lineage>
</organism>
<dbReference type="Pfam" id="PF08238">
    <property type="entry name" value="Sel1"/>
    <property type="match status" value="2"/>
</dbReference>
<dbReference type="InterPro" id="IPR006597">
    <property type="entry name" value="Sel1-like"/>
</dbReference>
<dbReference type="AlphaFoldDB" id="A0A7Z0BTT7"/>
<dbReference type="SUPFAM" id="SSF110997">
    <property type="entry name" value="Sporulation related repeat"/>
    <property type="match status" value="1"/>
</dbReference>
<protein>
    <submittedName>
        <fullName evidence="4">TPR repeat protein</fullName>
    </submittedName>
</protein>
<dbReference type="SUPFAM" id="SSF81901">
    <property type="entry name" value="HCP-like"/>
    <property type="match status" value="1"/>
</dbReference>
<feature type="signal peptide" evidence="2">
    <location>
        <begin position="1"/>
        <end position="26"/>
    </location>
</feature>
<dbReference type="InterPro" id="IPR036680">
    <property type="entry name" value="SPOR-like_sf"/>
</dbReference>
<feature type="domain" description="SPOR" evidence="3">
    <location>
        <begin position="293"/>
        <end position="371"/>
    </location>
</feature>
<dbReference type="InterPro" id="IPR011990">
    <property type="entry name" value="TPR-like_helical_dom_sf"/>
</dbReference>
<keyword evidence="2" id="KW-0732">Signal</keyword>
<dbReference type="GO" id="GO:0042834">
    <property type="term" value="F:peptidoglycan binding"/>
    <property type="evidence" value="ECO:0007669"/>
    <property type="project" value="InterPro"/>
</dbReference>
<evidence type="ECO:0000259" key="3">
    <source>
        <dbReference type="PROSITE" id="PS51724"/>
    </source>
</evidence>
<keyword evidence="5" id="KW-1185">Reference proteome</keyword>
<dbReference type="InterPro" id="IPR007730">
    <property type="entry name" value="SPOR-like_dom"/>
</dbReference>
<dbReference type="PANTHER" id="PTHR45011">
    <property type="entry name" value="DAP3-BINDING CELL DEATH ENHANCER 1"/>
    <property type="match status" value="1"/>
</dbReference>
<proteinExistence type="predicted"/>
<name>A0A7Z0BTT7_9SPHN</name>
<gene>
    <name evidence="4" type="ORF">FHS75_002705</name>
</gene>
<sequence>MTHWTKPINLLAAAVVCAALASPAVADVKDGVDAWSRGDYKAAISQWRGPAERGDADAQFNLAQAYKLGRGVDRDLAKAEDLFGKAAARGHLQASDNYGLLLFERGERARAMPFVKAAAGRGDPRARYLLGLAHFNGDLVEKDWVRAYALVSLAQQSGLPQAAPALAQMDAHVPLDQRRESVALATKLAAEAEANRRRQVAAAELSGTGLHLGTTGGGPSAAITAQDAVAQAAQAGRDGSPASAGADYTRPRTASRERVPQVAGMLDQATPKPASKPKPAPAQPKPVPKPAAASPAGPWNIQLGAFGVAGNADRMWDKVKGRGEVAGREKATKRSGNLTRLLASGYASQGAASDACASLKRAGISCLVTKD</sequence>
<evidence type="ECO:0000256" key="2">
    <source>
        <dbReference type="SAM" id="SignalP"/>
    </source>
</evidence>
<dbReference type="PANTHER" id="PTHR45011:SF1">
    <property type="entry name" value="DAP3-BINDING CELL DEATH ENHANCER 1"/>
    <property type="match status" value="1"/>
</dbReference>
<evidence type="ECO:0000256" key="1">
    <source>
        <dbReference type="SAM" id="MobiDB-lite"/>
    </source>
</evidence>
<dbReference type="RefSeq" id="WP_179408212.1">
    <property type="nucleotide sequence ID" value="NZ_BMGF01000005.1"/>
</dbReference>
<evidence type="ECO:0000313" key="4">
    <source>
        <dbReference type="EMBL" id="NYH96366.1"/>
    </source>
</evidence>
<dbReference type="EMBL" id="JACBZF010000005">
    <property type="protein sequence ID" value="NYH96366.1"/>
    <property type="molecule type" value="Genomic_DNA"/>
</dbReference>
<dbReference type="Gene3D" id="1.25.40.10">
    <property type="entry name" value="Tetratricopeptide repeat domain"/>
    <property type="match status" value="1"/>
</dbReference>
<dbReference type="Proteomes" id="UP000522081">
    <property type="component" value="Unassembled WGS sequence"/>
</dbReference>
<comment type="caution">
    <text evidence="4">The sequence shown here is derived from an EMBL/GenBank/DDBJ whole genome shotgun (WGS) entry which is preliminary data.</text>
</comment>
<accession>A0A7Z0BTT7</accession>
<feature type="compositionally biased region" description="Pro residues" evidence="1">
    <location>
        <begin position="274"/>
        <end position="289"/>
    </location>
</feature>
<dbReference type="InterPro" id="IPR052748">
    <property type="entry name" value="ISR_Activator"/>
</dbReference>
<dbReference type="PROSITE" id="PS51724">
    <property type="entry name" value="SPOR"/>
    <property type="match status" value="1"/>
</dbReference>
<reference evidence="4 5" key="1">
    <citation type="submission" date="2020-07" db="EMBL/GenBank/DDBJ databases">
        <title>Genomic Encyclopedia of Type Strains, Phase IV (KMG-IV): sequencing the most valuable type-strain genomes for metagenomic binning, comparative biology and taxonomic classification.</title>
        <authorList>
            <person name="Goeker M."/>
        </authorList>
    </citation>
    <scope>NUCLEOTIDE SEQUENCE [LARGE SCALE GENOMIC DNA]</scope>
    <source>
        <strain evidence="4 5">DSM 29043</strain>
    </source>
</reference>
<feature type="chain" id="PRO_5030846711" evidence="2">
    <location>
        <begin position="27"/>
        <end position="371"/>
    </location>
</feature>
<evidence type="ECO:0000313" key="5">
    <source>
        <dbReference type="Proteomes" id="UP000522081"/>
    </source>
</evidence>
<dbReference type="Pfam" id="PF05036">
    <property type="entry name" value="SPOR"/>
    <property type="match status" value="1"/>
</dbReference>
<dbReference type="Gene3D" id="3.30.70.1070">
    <property type="entry name" value="Sporulation related repeat"/>
    <property type="match status" value="1"/>
</dbReference>
<dbReference type="SMART" id="SM00671">
    <property type="entry name" value="SEL1"/>
    <property type="match status" value="2"/>
</dbReference>
<feature type="region of interest" description="Disordered" evidence="1">
    <location>
        <begin position="228"/>
        <end position="296"/>
    </location>
</feature>